<dbReference type="Gene3D" id="3.40.630.30">
    <property type="match status" value="1"/>
</dbReference>
<dbReference type="GO" id="GO:0016747">
    <property type="term" value="F:acyltransferase activity, transferring groups other than amino-acyl groups"/>
    <property type="evidence" value="ECO:0007669"/>
    <property type="project" value="InterPro"/>
</dbReference>
<keyword evidence="3" id="KW-1185">Reference proteome</keyword>
<evidence type="ECO:0000313" key="2">
    <source>
        <dbReference type="EMBL" id="RYC31810.1"/>
    </source>
</evidence>
<dbReference type="OrthoDB" id="9789081at2"/>
<dbReference type="InterPro" id="IPR016181">
    <property type="entry name" value="Acyl_CoA_acyltransferase"/>
</dbReference>
<feature type="domain" description="N-acetyltransferase" evidence="1">
    <location>
        <begin position="8"/>
        <end position="161"/>
    </location>
</feature>
<dbReference type="InterPro" id="IPR052564">
    <property type="entry name" value="N-acetyltrans/Recomb-assoc"/>
</dbReference>
<evidence type="ECO:0000313" key="3">
    <source>
        <dbReference type="Proteomes" id="UP000290759"/>
    </source>
</evidence>
<comment type="caution">
    <text evidence="2">The sequence shown here is derived from an EMBL/GenBank/DDBJ whole genome shotgun (WGS) entry which is preliminary data.</text>
</comment>
<evidence type="ECO:0000259" key="1">
    <source>
        <dbReference type="PROSITE" id="PS51186"/>
    </source>
</evidence>
<proteinExistence type="predicted"/>
<organism evidence="2 3">
    <name type="scientific">Lichenibacterium minor</name>
    <dbReference type="NCBI Taxonomy" id="2316528"/>
    <lineage>
        <taxon>Bacteria</taxon>
        <taxon>Pseudomonadati</taxon>
        <taxon>Pseudomonadota</taxon>
        <taxon>Alphaproteobacteria</taxon>
        <taxon>Hyphomicrobiales</taxon>
        <taxon>Lichenihabitantaceae</taxon>
        <taxon>Lichenibacterium</taxon>
    </lineage>
</organism>
<dbReference type="CDD" id="cd04301">
    <property type="entry name" value="NAT_SF"/>
    <property type="match status" value="1"/>
</dbReference>
<protein>
    <submittedName>
        <fullName evidence="2">GNAT family N-acetyltransferase</fullName>
    </submittedName>
</protein>
<dbReference type="InterPro" id="IPR000182">
    <property type="entry name" value="GNAT_dom"/>
</dbReference>
<dbReference type="Proteomes" id="UP000290759">
    <property type="component" value="Unassembled WGS sequence"/>
</dbReference>
<name>A0A4Q2U652_9HYPH</name>
<dbReference type="Pfam" id="PF13673">
    <property type="entry name" value="Acetyltransf_10"/>
    <property type="match status" value="1"/>
</dbReference>
<reference evidence="2 3" key="1">
    <citation type="submission" date="2018-12" db="EMBL/GenBank/DDBJ databases">
        <authorList>
            <person name="Grouzdev D.S."/>
            <person name="Krutkina M.S."/>
        </authorList>
    </citation>
    <scope>NUCLEOTIDE SEQUENCE [LARGE SCALE GENOMIC DNA]</scope>
    <source>
        <strain evidence="2 3">RmlP026</strain>
    </source>
</reference>
<keyword evidence="2" id="KW-0808">Transferase</keyword>
<dbReference type="SUPFAM" id="SSF55729">
    <property type="entry name" value="Acyl-CoA N-acyltransferases (Nat)"/>
    <property type="match status" value="1"/>
</dbReference>
<sequence length="163" mass="17446">MADRDEKPALRPMLPADVPALAAIFGASVDELTAEDYDEDQRAAWMATAEDEGAFGARLSAMLTLVATMAGAPAGFASLKDNARIDMLFVDPALARRGIGTLLVDACEKLAKARGAKALAVDAPDAARPFFERRRYVPQSRQSVPVNGEWLASTRLELKVEAA</sequence>
<reference evidence="2 3" key="2">
    <citation type="submission" date="2019-02" db="EMBL/GenBank/DDBJ databases">
        <title>'Lichenibacterium ramalinii' gen. nov. sp. nov., 'Lichenibacterium minor' gen. nov. sp. nov.</title>
        <authorList>
            <person name="Pankratov T."/>
        </authorList>
    </citation>
    <scope>NUCLEOTIDE SEQUENCE [LARGE SCALE GENOMIC DNA]</scope>
    <source>
        <strain evidence="2 3">RmlP026</strain>
    </source>
</reference>
<dbReference type="PANTHER" id="PTHR43451">
    <property type="entry name" value="ACETYLTRANSFERASE (GNAT) FAMILY PROTEIN"/>
    <property type="match status" value="1"/>
</dbReference>
<gene>
    <name evidence="2" type="ORF">D3273_11825</name>
</gene>
<dbReference type="RefSeq" id="WP_129226740.1">
    <property type="nucleotide sequence ID" value="NZ_QYBB01000011.1"/>
</dbReference>
<dbReference type="PANTHER" id="PTHR43451:SF1">
    <property type="entry name" value="ACETYLTRANSFERASE"/>
    <property type="match status" value="1"/>
</dbReference>
<dbReference type="PROSITE" id="PS51186">
    <property type="entry name" value="GNAT"/>
    <property type="match status" value="1"/>
</dbReference>
<accession>A0A4Q2U652</accession>
<dbReference type="EMBL" id="QYBB01000011">
    <property type="protein sequence ID" value="RYC31810.1"/>
    <property type="molecule type" value="Genomic_DNA"/>
</dbReference>
<dbReference type="AlphaFoldDB" id="A0A4Q2U652"/>